<dbReference type="GO" id="GO:0009380">
    <property type="term" value="C:excinuclease repair complex"/>
    <property type="evidence" value="ECO:0007669"/>
    <property type="project" value="TreeGrafter"/>
</dbReference>
<dbReference type="InterPro" id="IPR000182">
    <property type="entry name" value="GNAT_dom"/>
</dbReference>
<dbReference type="EMBL" id="LCRI01000019">
    <property type="protein sequence ID" value="KKW32577.1"/>
    <property type="molecule type" value="Genomic_DNA"/>
</dbReference>
<evidence type="ECO:0000259" key="1">
    <source>
        <dbReference type="PROSITE" id="PS50165"/>
    </source>
</evidence>
<proteinExistence type="predicted"/>
<dbReference type="InterPro" id="IPR016181">
    <property type="entry name" value="Acyl_CoA_acyltransferase"/>
</dbReference>
<dbReference type="InterPro" id="IPR038476">
    <property type="entry name" value="UvrC_RNase_H_dom_sf"/>
</dbReference>
<dbReference type="PROSITE" id="PS51186">
    <property type="entry name" value="GNAT"/>
    <property type="match status" value="1"/>
</dbReference>
<evidence type="ECO:0000259" key="2">
    <source>
        <dbReference type="PROSITE" id="PS51186"/>
    </source>
</evidence>
<dbReference type="InterPro" id="IPR050066">
    <property type="entry name" value="UvrABC_protein_C"/>
</dbReference>
<dbReference type="PATRIC" id="fig|1618980.3.peg.366"/>
<evidence type="ECO:0000313" key="4">
    <source>
        <dbReference type="Proteomes" id="UP000034711"/>
    </source>
</evidence>
<dbReference type="Gene3D" id="3.30.420.340">
    <property type="entry name" value="UvrC, RNAse H endonuclease domain"/>
    <property type="match status" value="2"/>
</dbReference>
<dbReference type="InterPro" id="IPR001162">
    <property type="entry name" value="UvrC_RNase_H_dom"/>
</dbReference>
<dbReference type="GO" id="GO:0016747">
    <property type="term" value="F:acyltransferase activity, transferring groups other than amino-acyl groups"/>
    <property type="evidence" value="ECO:0007669"/>
    <property type="project" value="InterPro"/>
</dbReference>
<evidence type="ECO:0000313" key="3">
    <source>
        <dbReference type="EMBL" id="KKW32577.1"/>
    </source>
</evidence>
<dbReference type="Proteomes" id="UP000034711">
    <property type="component" value="Unassembled WGS sequence"/>
</dbReference>
<dbReference type="Pfam" id="PF08459">
    <property type="entry name" value="UvrC_RNaseH_dom"/>
    <property type="match status" value="2"/>
</dbReference>
<dbReference type="SUPFAM" id="SSF55729">
    <property type="entry name" value="Acyl-CoA N-acyltransferases (Nat)"/>
    <property type="match status" value="1"/>
</dbReference>
<accession>A0A0G1ZW32</accession>
<sequence length="260" mass="29437">HLSGTETAGSMAVAVNGKAANDLYRHFTIRTLKEGEVDDYKAISEVLRRRLKHLSRNMKEIEHAYKKGGITFGGTRKIEKEFINMILNNKENTKKYLAARNKKEILALGRIIKHKDGTMELNDIWANEKYEKSGVLNHLIRKLLHRIAKGKVYTFAKPQNAEFFGELGFLHINSLPKILSKTEGAPMMYAVKDHKDDPSLNSKPDLLVIDGGKGQVSAAKKVLEEMELEIPVIGLAKREEEVFKPNSPRTDCGKKEQEER</sequence>
<dbReference type="GO" id="GO:0006974">
    <property type="term" value="P:DNA damage response"/>
    <property type="evidence" value="ECO:0007669"/>
    <property type="project" value="TreeGrafter"/>
</dbReference>
<protein>
    <submittedName>
        <fullName evidence="3">UvrABC system protein C</fullName>
    </submittedName>
</protein>
<dbReference type="AlphaFoldDB" id="A0A0G1ZW32"/>
<feature type="domain" description="UvrC family homology region profile" evidence="1">
    <location>
        <begin position="1"/>
        <end position="79"/>
    </location>
</feature>
<dbReference type="PANTHER" id="PTHR30562:SF1">
    <property type="entry name" value="UVRABC SYSTEM PROTEIN C"/>
    <property type="match status" value="1"/>
</dbReference>
<feature type="domain" description="N-acetyltransferase" evidence="2">
    <location>
        <begin position="27"/>
        <end position="192"/>
    </location>
</feature>
<dbReference type="PROSITE" id="PS50165">
    <property type="entry name" value="UVRC"/>
    <property type="match status" value="2"/>
</dbReference>
<dbReference type="GO" id="GO:0009381">
    <property type="term" value="F:excinuclease ABC activity"/>
    <property type="evidence" value="ECO:0007669"/>
    <property type="project" value="InterPro"/>
</dbReference>
<dbReference type="PANTHER" id="PTHR30562">
    <property type="entry name" value="UVRC/OXIDOREDUCTASE"/>
    <property type="match status" value="1"/>
</dbReference>
<name>A0A0G1ZW32_9BACT</name>
<comment type="caution">
    <text evidence="3">The sequence shown here is derived from an EMBL/GenBank/DDBJ whole genome shotgun (WGS) entry which is preliminary data.</text>
</comment>
<organism evidence="3 4">
    <name type="scientific">Candidatus Uhrbacteria bacterium GW2011_GWA2_53_10</name>
    <dbReference type="NCBI Taxonomy" id="1618980"/>
    <lineage>
        <taxon>Bacteria</taxon>
        <taxon>Candidatus Uhriibacteriota</taxon>
    </lineage>
</organism>
<feature type="non-terminal residue" evidence="3">
    <location>
        <position position="1"/>
    </location>
</feature>
<gene>
    <name evidence="3" type="ORF">UY77_C0019G0026</name>
</gene>
<reference evidence="3 4" key="1">
    <citation type="journal article" date="2015" name="Nature">
        <title>rRNA introns, odd ribosomes, and small enigmatic genomes across a large radiation of phyla.</title>
        <authorList>
            <person name="Brown C.T."/>
            <person name="Hug L.A."/>
            <person name="Thomas B.C."/>
            <person name="Sharon I."/>
            <person name="Castelle C.J."/>
            <person name="Singh A."/>
            <person name="Wilkins M.J."/>
            <person name="Williams K.H."/>
            <person name="Banfield J.F."/>
        </authorList>
    </citation>
    <scope>NUCLEOTIDE SEQUENCE [LARGE SCALE GENOMIC DNA]</scope>
</reference>
<feature type="domain" description="UvrC family homology region profile" evidence="1">
    <location>
        <begin position="204"/>
        <end position="223"/>
    </location>
</feature>